<accession>A0AAV2NX58</accession>
<keyword evidence="2" id="KW-1185">Reference proteome</keyword>
<dbReference type="EMBL" id="OZ034829">
    <property type="protein sequence ID" value="CAL1685119.1"/>
    <property type="molecule type" value="Genomic_DNA"/>
</dbReference>
<evidence type="ECO:0000313" key="1">
    <source>
        <dbReference type="EMBL" id="CAL1685119.1"/>
    </source>
</evidence>
<evidence type="ECO:0000313" key="2">
    <source>
        <dbReference type="Proteomes" id="UP001497644"/>
    </source>
</evidence>
<sequence length="151" mass="18275">MSEFALIKLIKFLKIYKCPENMLCKEAIRRKLVKIYIIYELMKAEEKKKGSRIIRRNSRRFWVRPIFNVERRLAQGASNNLVEEMIFGDVDKFFNSFQMTPEMFEKLLQIVSSRIQKHLVIRLFLLALAFKSACDMYLQEIVWYPYHMYFV</sequence>
<reference evidence="1" key="1">
    <citation type="submission" date="2024-04" db="EMBL/GenBank/DDBJ databases">
        <authorList>
            <consortium name="Molecular Ecology Group"/>
        </authorList>
    </citation>
    <scope>NUCLEOTIDE SEQUENCE</scope>
</reference>
<dbReference type="AlphaFoldDB" id="A0AAV2NX58"/>
<dbReference type="Proteomes" id="UP001497644">
    <property type="component" value="Chromosome 6"/>
</dbReference>
<proteinExistence type="predicted"/>
<organism evidence="1 2">
    <name type="scientific">Lasius platythorax</name>
    <dbReference type="NCBI Taxonomy" id="488582"/>
    <lineage>
        <taxon>Eukaryota</taxon>
        <taxon>Metazoa</taxon>
        <taxon>Ecdysozoa</taxon>
        <taxon>Arthropoda</taxon>
        <taxon>Hexapoda</taxon>
        <taxon>Insecta</taxon>
        <taxon>Pterygota</taxon>
        <taxon>Neoptera</taxon>
        <taxon>Endopterygota</taxon>
        <taxon>Hymenoptera</taxon>
        <taxon>Apocrita</taxon>
        <taxon>Aculeata</taxon>
        <taxon>Formicoidea</taxon>
        <taxon>Formicidae</taxon>
        <taxon>Formicinae</taxon>
        <taxon>Lasius</taxon>
        <taxon>Lasius</taxon>
    </lineage>
</organism>
<protein>
    <submittedName>
        <fullName evidence="1">Uncharacterized protein</fullName>
    </submittedName>
</protein>
<gene>
    <name evidence="1" type="ORF">LPLAT_LOCUS10681</name>
</gene>
<name>A0AAV2NX58_9HYME</name>